<evidence type="ECO:0000259" key="9">
    <source>
        <dbReference type="Pfam" id="PF20073"/>
    </source>
</evidence>
<evidence type="ECO:0000259" key="6">
    <source>
        <dbReference type="Pfam" id="PF03101"/>
    </source>
</evidence>
<dbReference type="PANTHER" id="PTHR10887">
    <property type="entry name" value="DNA2/NAM7 HELICASE FAMILY"/>
    <property type="match status" value="1"/>
</dbReference>
<evidence type="ECO:0000256" key="2">
    <source>
        <dbReference type="ARBA" id="ARBA00022801"/>
    </source>
</evidence>
<evidence type="ECO:0000259" key="7">
    <source>
        <dbReference type="Pfam" id="PF13086"/>
    </source>
</evidence>
<dbReference type="FunFam" id="3.40.50.300:FF:000326">
    <property type="entry name" value="P-loop containing nucleoside triphosphate hydrolase"/>
    <property type="match status" value="1"/>
</dbReference>
<dbReference type="Pfam" id="PF03101">
    <property type="entry name" value="FAR1"/>
    <property type="match status" value="1"/>
</dbReference>
<dbReference type="InterPro" id="IPR045529">
    <property type="entry name" value="DUF6469"/>
</dbReference>
<dbReference type="Gene3D" id="3.40.50.300">
    <property type="entry name" value="P-loop containing nucleotide triphosphate hydrolases"/>
    <property type="match status" value="2"/>
</dbReference>
<dbReference type="GO" id="GO:0005524">
    <property type="term" value="F:ATP binding"/>
    <property type="evidence" value="ECO:0007669"/>
    <property type="project" value="UniProtKB-KW"/>
</dbReference>
<feature type="compositionally biased region" description="Low complexity" evidence="5">
    <location>
        <begin position="1050"/>
        <end position="1067"/>
    </location>
</feature>
<dbReference type="EMBL" id="AB646134">
    <property type="protein sequence ID" value="BAM64828.1"/>
    <property type="molecule type" value="Genomic_DNA"/>
</dbReference>
<keyword evidence="2" id="KW-0378">Hydrolase</keyword>
<feature type="region of interest" description="Disordered" evidence="5">
    <location>
        <begin position="1046"/>
        <end position="1070"/>
    </location>
</feature>
<protein>
    <submittedName>
        <fullName evidence="10">Uncharacterized protein</fullName>
    </submittedName>
</protein>
<dbReference type="PANTHER" id="PTHR10887:SF522">
    <property type="entry name" value="P-LOOP CONTAINING NUCLEOSIDE TRIPHOSPHATE HYDROLASES SUPERFAMILY PROTEIN"/>
    <property type="match status" value="1"/>
</dbReference>
<dbReference type="CDD" id="cd18808">
    <property type="entry name" value="SF1_C_Upf1"/>
    <property type="match status" value="1"/>
</dbReference>
<keyword evidence="3" id="KW-0347">Helicase</keyword>
<evidence type="ECO:0000256" key="5">
    <source>
        <dbReference type="SAM" id="MobiDB-lite"/>
    </source>
</evidence>
<accession>K4Q0F0</accession>
<feature type="region of interest" description="Disordered" evidence="5">
    <location>
        <begin position="527"/>
        <end position="551"/>
    </location>
</feature>
<evidence type="ECO:0000256" key="3">
    <source>
        <dbReference type="ARBA" id="ARBA00022806"/>
    </source>
</evidence>
<evidence type="ECO:0000256" key="1">
    <source>
        <dbReference type="ARBA" id="ARBA00022741"/>
    </source>
</evidence>
<evidence type="ECO:0000259" key="8">
    <source>
        <dbReference type="Pfam" id="PF13087"/>
    </source>
</evidence>
<feature type="domain" description="DUF6469" evidence="9">
    <location>
        <begin position="241"/>
        <end position="327"/>
    </location>
</feature>
<dbReference type="Pfam" id="PF20073">
    <property type="entry name" value="DUF6469"/>
    <property type="match status" value="1"/>
</dbReference>
<dbReference type="InterPro" id="IPR045055">
    <property type="entry name" value="DNA2/NAM7-like"/>
</dbReference>
<keyword evidence="1" id="KW-0547">Nucleotide-binding</keyword>
<dbReference type="InterPro" id="IPR027417">
    <property type="entry name" value="P-loop_NTPase"/>
</dbReference>
<evidence type="ECO:0000313" key="10">
    <source>
        <dbReference type="EMBL" id="BAM64828.1"/>
    </source>
</evidence>
<feature type="region of interest" description="Disordered" evidence="5">
    <location>
        <begin position="53"/>
        <end position="86"/>
    </location>
</feature>
<dbReference type="InterPro" id="IPR041677">
    <property type="entry name" value="DNA2/NAM7_AAA_11"/>
</dbReference>
<dbReference type="Pfam" id="PF13086">
    <property type="entry name" value="AAA_11"/>
    <property type="match status" value="1"/>
</dbReference>
<dbReference type="GO" id="GO:0004386">
    <property type="term" value="F:helicase activity"/>
    <property type="evidence" value="ECO:0007669"/>
    <property type="project" value="UniProtKB-KW"/>
</dbReference>
<name>K4Q0F0_BETVU</name>
<keyword evidence="4" id="KW-0067">ATP-binding</keyword>
<feature type="domain" description="DNA2/NAM7 helicase helicase" evidence="7">
    <location>
        <begin position="371"/>
        <end position="756"/>
    </location>
</feature>
<proteinExistence type="predicted"/>
<dbReference type="InterPro" id="IPR041679">
    <property type="entry name" value="DNA2/NAM7-like_C"/>
</dbReference>
<dbReference type="GO" id="GO:0005694">
    <property type="term" value="C:chromosome"/>
    <property type="evidence" value="ECO:0007669"/>
    <property type="project" value="UniProtKB-ARBA"/>
</dbReference>
<dbReference type="InterPro" id="IPR047187">
    <property type="entry name" value="SF1_C_Upf1"/>
</dbReference>
<feature type="domain" description="FAR1" evidence="6">
    <location>
        <begin position="1106"/>
        <end position="1199"/>
    </location>
</feature>
<dbReference type="GO" id="GO:0016787">
    <property type="term" value="F:hydrolase activity"/>
    <property type="evidence" value="ECO:0007669"/>
    <property type="project" value="UniProtKB-KW"/>
</dbReference>
<dbReference type="InterPro" id="IPR004330">
    <property type="entry name" value="FAR1_DNA_bnd_dom"/>
</dbReference>
<dbReference type="SUPFAM" id="SSF52540">
    <property type="entry name" value="P-loop containing nucleoside triphosphate hydrolases"/>
    <property type="match status" value="1"/>
</dbReference>
<sequence length="1296" mass="145781">MGYSYIIPTIGEVCHKCTQMTCNLLPSPPKPSVLPPLSRPPCALLPCTQPREPPLNSIPLSRPPSPVVEPPKTASQKPRTELPLPPPASSPLFFPPPRSFFFSPKSDHSTFETFHKTKTLSMDYLRMEKPSCKKKMESSSLGFLELVFSWSFRDVLNRNLYKDKVQRIPEIFSSTAHYTSAFEKPLAEETRASLCSGMESVGNAPACEISRIELSKDYNPPKELYYNILSKKIADFKNNGGHYEPETGDLIVLSNIKPRRIEDLNVPGKPFAVAFVTTMEEGSDMTRILLSKDISSELKPKPEKRVRVFATYLINLVTNMRIWRALNPDPQGLSMNFALKALRPNSDEGEDCTICISNVDSTVRGDIDSFKLDESQKNAVLSSIAMRKCSHQNDSVKLIWGPPGTGKTKTVASLLFSLLKLKCRTLSCAPTNIAVMQVAKRLMGLLLQSLKHDTYGLGDVVLFGNGERMKVDDHDELLNVFLDYRAEVLSKCLSPIDGWKHTLVSMTSLLEDPVEQYKMYLQNRGVFDEEEDEEDSDGSKSEESNECEDTKCSRLKRSDNRKHWKEVIDKSMKGSNNNDDRKYKSNHELLTFEEFVKKRFYSIGDRLAFLMKNLYTHLPTSFITSDAVKSMISLLDLLKILEDAREKVNQTHQLTMKKAEFLEILKSLPEQFPVPLFSDIQAIKTTCLMNARLIFCTASSAAKIQTEGMEPIEMLVIDEAGQLKECESLIPLQVPGLKNAILIGDDKQLPAMVQSKVAENADFGRSLFERLANLGKKKHLLKTQYRMHPSISSFPNEVFYGKQIIDAPNVKERSYEKCFLHENMFGTYSFINVSKGKENFDKGYSPRNLVEAAVVNKIIAKLFNEHCITGKKVSVGVISPYKGQVGLIEEKIGKKYVTYKDHGFSVSVRSVDGFQGGEEDVIIISSVRSNGKGSVGFLSNHQRTNVALTRARHCLWIVGNGTTLINSESVWKELVVDAKLRGCFYNAEENKDLDKAITIALFDSEADVAESLSDRLAAIKLRDVIYNRMEDEEFAPTPCIDATPTPCVDTTPTNATQTSNAQTTRSTFTPRPCYTPRGSKEWIPCCPPELKPTVGMPFDSLVDGIEFYKAYARFCGFVERLATEKKDKDGHVYLKYIYCNKQGFKEDGESKAKSKPITCSSSRKRSVNRAGCQARIGLRKRSDGKFMVYLFHESHNHVFATPKSMHFLKNSRNLTLAHKKFIFDNSRLNVGPNKSFRLIKEHVGGYENVGASLVDFKNFSRDVKAYIQDVDADMFVNNFKEKATSSGGGFFFDYCG</sequence>
<dbReference type="Pfam" id="PF13087">
    <property type="entry name" value="AAA_12"/>
    <property type="match status" value="1"/>
</dbReference>
<evidence type="ECO:0000256" key="4">
    <source>
        <dbReference type="ARBA" id="ARBA00022840"/>
    </source>
</evidence>
<organism evidence="10">
    <name type="scientific">Beta vulgaris</name>
    <name type="common">Sugar beet</name>
    <dbReference type="NCBI Taxonomy" id="161934"/>
    <lineage>
        <taxon>Eukaryota</taxon>
        <taxon>Viridiplantae</taxon>
        <taxon>Streptophyta</taxon>
        <taxon>Embryophyta</taxon>
        <taxon>Tracheophyta</taxon>
        <taxon>Spermatophyta</taxon>
        <taxon>Magnoliopsida</taxon>
        <taxon>eudicotyledons</taxon>
        <taxon>Gunneridae</taxon>
        <taxon>Pentapetalae</taxon>
        <taxon>Caryophyllales</taxon>
        <taxon>Chenopodiaceae</taxon>
        <taxon>Betoideae</taxon>
        <taxon>Beta</taxon>
    </lineage>
</organism>
<feature type="domain" description="DNA2/NAM7 helicase-like C-terminal" evidence="8">
    <location>
        <begin position="764"/>
        <end position="960"/>
    </location>
</feature>
<feature type="compositionally biased region" description="Basic and acidic residues" evidence="5">
    <location>
        <begin position="537"/>
        <end position="551"/>
    </location>
</feature>
<reference evidence="10" key="1">
    <citation type="journal article" date="2012" name="Genetics">
        <title>Unusual and typical features of a novel restorer-of-fertility gene of sugar beet (Beta vulgaris L.).</title>
        <authorList>
            <person name="Matsuhira H."/>
            <person name="Kagami H."/>
            <person name="Kurata M."/>
            <person name="Kitazaki K."/>
            <person name="Matsunaga M."/>
            <person name="Hamaguchi Y."/>
            <person name="Hagihara E."/>
            <person name="Ueda M."/>
            <person name="Harada M."/>
            <person name="Muramatsu A."/>
            <person name="Yui-Kurino R."/>
            <person name="Taguchi K."/>
            <person name="Tamagake H."/>
            <person name="Mikami T."/>
            <person name="Kubo T."/>
        </authorList>
    </citation>
    <scope>NUCLEOTIDE SEQUENCE</scope>
</reference>